<feature type="domain" description="SCP" evidence="2">
    <location>
        <begin position="31"/>
        <end position="217"/>
    </location>
</feature>
<dbReference type="PRINTS" id="PR00837">
    <property type="entry name" value="V5TPXLIKE"/>
</dbReference>
<evidence type="ECO:0000313" key="3">
    <source>
        <dbReference type="EMBL" id="SFM53939.1"/>
    </source>
</evidence>
<keyword evidence="1" id="KW-0732">Signal</keyword>
<dbReference type="GO" id="GO:0005576">
    <property type="term" value="C:extracellular region"/>
    <property type="evidence" value="ECO:0007669"/>
    <property type="project" value="InterPro"/>
</dbReference>
<feature type="chain" id="PRO_5010361259" evidence="1">
    <location>
        <begin position="26"/>
        <end position="533"/>
    </location>
</feature>
<evidence type="ECO:0000313" key="4">
    <source>
        <dbReference type="Proteomes" id="UP000183287"/>
    </source>
</evidence>
<reference evidence="4" key="1">
    <citation type="submission" date="2016-10" db="EMBL/GenBank/DDBJ databases">
        <authorList>
            <person name="Varghese N."/>
            <person name="Submissions S."/>
        </authorList>
    </citation>
    <scope>NUCLEOTIDE SEQUENCE [LARGE SCALE GENOMIC DNA]</scope>
    <source>
        <strain evidence="4">Nm44</strain>
    </source>
</reference>
<dbReference type="SMART" id="SM00198">
    <property type="entry name" value="SCP"/>
    <property type="match status" value="1"/>
</dbReference>
<sequence length="533" mass="58849">MARPKLQVLVIPLLVALCSSTVVSAAPLSDTEIAAMLDAHNTVRRGVVRDEARRQELPADLGWGWLSETGGMVSIPDLTWDPAVAAIAQEYADYLITQNPPESHHCDHPDHYTKPAEIQHCKHIADLRLGENLSLEWSTGTPDQSSGRAVDRWESEKIDYNYKLNKCAEGKECGHYTQLVWSSTERLGCGRAVRTTNDGRTYVIWVCNYAPAGNIRGQRPYNVAGSPPPPDTGGQLGGHTTRHIIEVRFTKMRVHNCNEGGICDWRITCRLGNQPGTILLNNVEADDLDEPVIDKALTQEGSLPVTIECKAEEHDGGIDPGWEDLGTRSLTIQQAGENVIRIAHLDDDGDVDEGDVSIFFDVQTKLQIGMTGQPPTLALPTLPSDKLMAMRTIGIDFSVPEADLRQWLNNSEFTPYPALAEALLKLLEGKRLRQPVFIDVIRSKYEDVLGGPSPRSVVDVDFALLRAAILQAYNERYGEAVTDFERLVDIFIIADLPLSDGLSRNITVDLVGSRLSFITNQARIKGARYELNA</sequence>
<dbReference type="InterPro" id="IPR014044">
    <property type="entry name" value="CAP_dom"/>
</dbReference>
<dbReference type="Proteomes" id="UP000183287">
    <property type="component" value="Unassembled WGS sequence"/>
</dbReference>
<dbReference type="Gene3D" id="3.40.33.10">
    <property type="entry name" value="CAP"/>
    <property type="match status" value="1"/>
</dbReference>
<gene>
    <name evidence="3" type="ORF">SAMN05421863_103420</name>
</gene>
<dbReference type="InterPro" id="IPR035940">
    <property type="entry name" value="CAP_sf"/>
</dbReference>
<keyword evidence="4" id="KW-1185">Reference proteome</keyword>
<dbReference type="Pfam" id="PF00188">
    <property type="entry name" value="CAP"/>
    <property type="match status" value="1"/>
</dbReference>
<organism evidence="3 4">
    <name type="scientific">Nitrosomonas communis</name>
    <dbReference type="NCBI Taxonomy" id="44574"/>
    <lineage>
        <taxon>Bacteria</taxon>
        <taxon>Pseudomonadati</taxon>
        <taxon>Pseudomonadota</taxon>
        <taxon>Betaproteobacteria</taxon>
        <taxon>Nitrosomonadales</taxon>
        <taxon>Nitrosomonadaceae</taxon>
        <taxon>Nitrosomonas</taxon>
    </lineage>
</organism>
<dbReference type="OrthoDB" id="9794228at2"/>
<protein>
    <submittedName>
        <fullName evidence="3">Cysteine-rich secretory protein family protein</fullName>
    </submittedName>
</protein>
<evidence type="ECO:0000259" key="2">
    <source>
        <dbReference type="SMART" id="SM00198"/>
    </source>
</evidence>
<name>A0A1I4RP48_9PROT</name>
<dbReference type="AlphaFoldDB" id="A0A1I4RP48"/>
<accession>A0A1I4RP48</accession>
<dbReference type="SUPFAM" id="SSF55797">
    <property type="entry name" value="PR-1-like"/>
    <property type="match status" value="1"/>
</dbReference>
<proteinExistence type="predicted"/>
<dbReference type="EMBL" id="FOUB01000034">
    <property type="protein sequence ID" value="SFM53939.1"/>
    <property type="molecule type" value="Genomic_DNA"/>
</dbReference>
<dbReference type="InterPro" id="IPR001283">
    <property type="entry name" value="CRISP-related"/>
</dbReference>
<evidence type="ECO:0000256" key="1">
    <source>
        <dbReference type="SAM" id="SignalP"/>
    </source>
</evidence>
<dbReference type="InterPro" id="IPR018244">
    <property type="entry name" value="Allrgn_V5/Tpx1_CS"/>
</dbReference>
<dbReference type="PANTHER" id="PTHR10334">
    <property type="entry name" value="CYSTEINE-RICH SECRETORY PROTEIN-RELATED"/>
    <property type="match status" value="1"/>
</dbReference>
<feature type="signal peptide" evidence="1">
    <location>
        <begin position="1"/>
        <end position="25"/>
    </location>
</feature>
<dbReference type="PROSITE" id="PS01009">
    <property type="entry name" value="CRISP_1"/>
    <property type="match status" value="1"/>
</dbReference>